<evidence type="ECO:0000256" key="4">
    <source>
        <dbReference type="ARBA" id="ARBA00023136"/>
    </source>
</evidence>
<feature type="region of interest" description="Disordered" evidence="6">
    <location>
        <begin position="278"/>
        <end position="358"/>
    </location>
</feature>
<dbReference type="GO" id="GO:0005886">
    <property type="term" value="C:plasma membrane"/>
    <property type="evidence" value="ECO:0007669"/>
    <property type="project" value="TreeGrafter"/>
</dbReference>
<keyword evidence="4 5" id="KW-0472">Membrane</keyword>
<feature type="transmembrane region" description="Helical" evidence="7">
    <location>
        <begin position="82"/>
        <end position="107"/>
    </location>
</feature>
<keyword evidence="2 5" id="KW-0812">Transmembrane</keyword>
<dbReference type="GO" id="GO:0071709">
    <property type="term" value="P:membrane assembly"/>
    <property type="evidence" value="ECO:0007669"/>
    <property type="project" value="TreeGrafter"/>
</dbReference>
<dbReference type="Proteomes" id="UP000887574">
    <property type="component" value="Unplaced"/>
</dbReference>
<dbReference type="Pfam" id="PF03798">
    <property type="entry name" value="TRAM_LAG1_CLN8"/>
    <property type="match status" value="1"/>
</dbReference>
<evidence type="ECO:0000256" key="2">
    <source>
        <dbReference type="ARBA" id="ARBA00022692"/>
    </source>
</evidence>
<organism evidence="9 10">
    <name type="scientific">Ditylenchus dipsaci</name>
    <dbReference type="NCBI Taxonomy" id="166011"/>
    <lineage>
        <taxon>Eukaryota</taxon>
        <taxon>Metazoa</taxon>
        <taxon>Ecdysozoa</taxon>
        <taxon>Nematoda</taxon>
        <taxon>Chromadorea</taxon>
        <taxon>Rhabditida</taxon>
        <taxon>Tylenchina</taxon>
        <taxon>Tylenchomorpha</taxon>
        <taxon>Sphaerularioidea</taxon>
        <taxon>Anguinidae</taxon>
        <taxon>Anguininae</taxon>
        <taxon>Ditylenchus</taxon>
    </lineage>
</organism>
<evidence type="ECO:0000256" key="7">
    <source>
        <dbReference type="SAM" id="Phobius"/>
    </source>
</evidence>
<sequence>MFFKNLVSVVLGNLVQKEIVLSLVIFRALQFAVRWYLFGKCTFRTFSYFKFVHRRHKRRPLPDSQSLQVVPPNKKWRISNEVVSLIHSVVSGLWALYACLMFPKLITNMDSYVDEVPKSLVYLSFGYLLHDLIDLLINERSVRIIELLFHHAVVITAFLVTLTTHLFLGLVMFGLLMELNSIFLHTRSLLNLYGQPKNSTAFKFVALLNIATFMVFRMSVSAYLLYWQLTNALSMKWYLALITFVVIASLAITNTVLCYRVMAADGLLGKKHQGTKRPAAAADTSTLRPIDEDEEINSDDEDDDSYSSDGNDATDLENGTATRPPRRSKTRGTVGTTVDECVGTELPEGSNGWQPMAV</sequence>
<feature type="transmembrane region" description="Helical" evidence="7">
    <location>
        <begin position="166"/>
        <end position="184"/>
    </location>
</feature>
<dbReference type="PROSITE" id="PS50922">
    <property type="entry name" value="TLC"/>
    <property type="match status" value="1"/>
</dbReference>
<reference evidence="10" key="1">
    <citation type="submission" date="2022-11" db="UniProtKB">
        <authorList>
            <consortium name="WormBaseParasite"/>
        </authorList>
    </citation>
    <scope>IDENTIFICATION</scope>
</reference>
<evidence type="ECO:0000256" key="1">
    <source>
        <dbReference type="ARBA" id="ARBA00004141"/>
    </source>
</evidence>
<dbReference type="PANTHER" id="PTHR13439">
    <property type="entry name" value="CT120 PROTEIN"/>
    <property type="match status" value="1"/>
</dbReference>
<feature type="domain" description="TLC" evidence="8">
    <location>
        <begin position="73"/>
        <end position="272"/>
    </location>
</feature>
<feature type="transmembrane region" description="Helical" evidence="7">
    <location>
        <begin position="204"/>
        <end position="226"/>
    </location>
</feature>
<dbReference type="PANTHER" id="PTHR13439:SF70">
    <property type="entry name" value="TLC DOMAIN-CONTAINING PROTEIN-RELATED"/>
    <property type="match status" value="1"/>
</dbReference>
<dbReference type="AlphaFoldDB" id="A0A915CRY2"/>
<feature type="transmembrane region" description="Helical" evidence="7">
    <location>
        <begin position="238"/>
        <end position="262"/>
    </location>
</feature>
<dbReference type="InterPro" id="IPR050846">
    <property type="entry name" value="TLCD"/>
</dbReference>
<feature type="compositionally biased region" description="Acidic residues" evidence="6">
    <location>
        <begin position="291"/>
        <end position="306"/>
    </location>
</feature>
<evidence type="ECO:0000313" key="10">
    <source>
        <dbReference type="WBParaSite" id="jg11992"/>
    </source>
</evidence>
<dbReference type="WBParaSite" id="jg11992">
    <property type="protein sequence ID" value="jg11992"/>
    <property type="gene ID" value="jg11992"/>
</dbReference>
<proteinExistence type="predicted"/>
<keyword evidence="3 7" id="KW-1133">Transmembrane helix</keyword>
<accession>A0A915CRY2</accession>
<protein>
    <submittedName>
        <fullName evidence="10">TLC domain-containing protein</fullName>
    </submittedName>
</protein>
<evidence type="ECO:0000256" key="6">
    <source>
        <dbReference type="SAM" id="MobiDB-lite"/>
    </source>
</evidence>
<dbReference type="GO" id="GO:0055091">
    <property type="term" value="P:phospholipid homeostasis"/>
    <property type="evidence" value="ECO:0007669"/>
    <property type="project" value="TreeGrafter"/>
</dbReference>
<evidence type="ECO:0000256" key="3">
    <source>
        <dbReference type="ARBA" id="ARBA00022989"/>
    </source>
</evidence>
<keyword evidence="9" id="KW-1185">Reference proteome</keyword>
<dbReference type="SMART" id="SM00724">
    <property type="entry name" value="TLC"/>
    <property type="match status" value="1"/>
</dbReference>
<evidence type="ECO:0000259" key="8">
    <source>
        <dbReference type="PROSITE" id="PS50922"/>
    </source>
</evidence>
<comment type="subcellular location">
    <subcellularLocation>
        <location evidence="1">Membrane</location>
        <topology evidence="1">Multi-pass membrane protein</topology>
    </subcellularLocation>
</comment>
<feature type="transmembrane region" description="Helical" evidence="7">
    <location>
        <begin position="20"/>
        <end position="37"/>
    </location>
</feature>
<dbReference type="InterPro" id="IPR006634">
    <property type="entry name" value="TLC-dom"/>
</dbReference>
<dbReference type="GO" id="GO:0097035">
    <property type="term" value="P:regulation of membrane lipid distribution"/>
    <property type="evidence" value="ECO:0007669"/>
    <property type="project" value="TreeGrafter"/>
</dbReference>
<evidence type="ECO:0000256" key="5">
    <source>
        <dbReference type="PROSITE-ProRule" id="PRU00205"/>
    </source>
</evidence>
<dbReference type="GO" id="GO:0007009">
    <property type="term" value="P:plasma membrane organization"/>
    <property type="evidence" value="ECO:0007669"/>
    <property type="project" value="TreeGrafter"/>
</dbReference>
<name>A0A915CRY2_9BILA</name>
<evidence type="ECO:0000313" key="9">
    <source>
        <dbReference type="Proteomes" id="UP000887574"/>
    </source>
</evidence>